<sequence>MENLTLFLLCKLHKANCYHVGYTPFCVKDIYTTFSKFDLSNIILKYEDKFKNALSEDIYIYVINELNSVVIACSKNQESYIFSLQLEGKVTKESIHNLAELFYLEIYSAYKSSFILVDTLNFDREAIKEKVFKKTYEQSLHHNPNFEKYLLRAVQKGDANEALDYLDELIKLPLNASLAKNSDRHYKNLLISFVTIITRATIDGGLYSENAYILSDNTIEKIEKQTRLNSDKAYQLAREIILEFIQLLMTKKRSRHSGYVNQTIQYIQKNTQNKIKVSTIADLLDITPNYLATLFKKETGMTILAYSQNEKIKEAIYLIENTTISLSEIGSILSFTDQSHFIKVFKKIKNQTPKDYQRRNKKV</sequence>
<dbReference type="eggNOG" id="COG2207">
    <property type="taxonomic scope" value="Bacteria"/>
</dbReference>
<evidence type="ECO:0000259" key="4">
    <source>
        <dbReference type="PROSITE" id="PS01124"/>
    </source>
</evidence>
<dbReference type="PANTHER" id="PTHR43280:SF34">
    <property type="entry name" value="ARAC-FAMILY TRANSCRIPTIONAL REGULATOR"/>
    <property type="match status" value="1"/>
</dbReference>
<name>K8E3I8_CARML</name>
<proteinExistence type="predicted"/>
<keyword evidence="2" id="KW-0238">DNA-binding</keyword>
<keyword evidence="3" id="KW-0804">Transcription</keyword>
<keyword evidence="1" id="KW-0805">Transcription regulation</keyword>
<dbReference type="InterPro" id="IPR009057">
    <property type="entry name" value="Homeodomain-like_sf"/>
</dbReference>
<feature type="domain" description="HTH araC/xylS-type" evidence="4">
    <location>
        <begin position="261"/>
        <end position="359"/>
    </location>
</feature>
<dbReference type="Proteomes" id="UP000000212">
    <property type="component" value="Chromosome"/>
</dbReference>
<dbReference type="Pfam" id="PF12833">
    <property type="entry name" value="HTH_18"/>
    <property type="match status" value="1"/>
</dbReference>
<evidence type="ECO:0000256" key="1">
    <source>
        <dbReference type="ARBA" id="ARBA00023015"/>
    </source>
</evidence>
<evidence type="ECO:0000256" key="2">
    <source>
        <dbReference type="ARBA" id="ARBA00023125"/>
    </source>
</evidence>
<keyword evidence="6" id="KW-1185">Reference proteome</keyword>
<gene>
    <name evidence="5" type="ORF">BN424_1331</name>
</gene>
<dbReference type="EMBL" id="HE999757">
    <property type="protein sequence ID" value="CCO10774.2"/>
    <property type="molecule type" value="Genomic_DNA"/>
</dbReference>
<dbReference type="Gene3D" id="1.10.10.60">
    <property type="entry name" value="Homeodomain-like"/>
    <property type="match status" value="2"/>
</dbReference>
<organism evidence="5 6">
    <name type="scientific">Carnobacterium maltaromaticum LMA28</name>
    <dbReference type="NCBI Taxonomy" id="1234679"/>
    <lineage>
        <taxon>Bacteria</taxon>
        <taxon>Bacillati</taxon>
        <taxon>Bacillota</taxon>
        <taxon>Bacilli</taxon>
        <taxon>Lactobacillales</taxon>
        <taxon>Carnobacteriaceae</taxon>
        <taxon>Carnobacterium</taxon>
    </lineage>
</organism>
<dbReference type="SUPFAM" id="SSF46689">
    <property type="entry name" value="Homeodomain-like"/>
    <property type="match status" value="2"/>
</dbReference>
<evidence type="ECO:0000313" key="6">
    <source>
        <dbReference type="Proteomes" id="UP000000212"/>
    </source>
</evidence>
<dbReference type="HOGENOM" id="CLU_764621_0_0_9"/>
<dbReference type="OrthoDB" id="2168655at2"/>
<evidence type="ECO:0000256" key="3">
    <source>
        <dbReference type="ARBA" id="ARBA00023163"/>
    </source>
</evidence>
<evidence type="ECO:0000313" key="5">
    <source>
        <dbReference type="EMBL" id="CCO10774.2"/>
    </source>
</evidence>
<dbReference type="PROSITE" id="PS01124">
    <property type="entry name" value="HTH_ARAC_FAMILY_2"/>
    <property type="match status" value="1"/>
</dbReference>
<dbReference type="RefSeq" id="WP_015076110.1">
    <property type="nucleotide sequence ID" value="NC_019425.2"/>
</dbReference>
<dbReference type="STRING" id="1234679.BN424_1331"/>
<dbReference type="KEGG" id="cml:BN424_1331"/>
<dbReference type="GO" id="GO:0043565">
    <property type="term" value="F:sequence-specific DNA binding"/>
    <property type="evidence" value="ECO:0007669"/>
    <property type="project" value="InterPro"/>
</dbReference>
<reference evidence="6" key="1">
    <citation type="journal article" date="2013" name="Genome Announc.">
        <title>Complete Chromosome Sequence of Carnobacterium maltaromaticum LMA 28.</title>
        <authorList>
            <person name="Cailliez-Grimal C."/>
            <person name="Chaillou S."/>
            <person name="Anba-Mondoloni J."/>
            <person name="Loux V."/>
            <person name="Afzal M.I."/>
            <person name="Rahman A."/>
            <person name="Kergourlay G."/>
            <person name="Champomier-Verges M.C."/>
            <person name="Zagorec M."/>
            <person name="Dalgaard P."/>
            <person name="Leisner J.J."/>
            <person name="Prevost H."/>
            <person name="Revol-Junelles A.M."/>
            <person name="Borges F."/>
        </authorList>
    </citation>
    <scope>NUCLEOTIDE SEQUENCE</scope>
    <source>
        <strain evidence="6">LMA28</strain>
    </source>
</reference>
<dbReference type="InterPro" id="IPR018060">
    <property type="entry name" value="HTH_AraC"/>
</dbReference>
<dbReference type="GO" id="GO:0003700">
    <property type="term" value="F:DNA-binding transcription factor activity"/>
    <property type="evidence" value="ECO:0007669"/>
    <property type="project" value="InterPro"/>
</dbReference>
<dbReference type="AlphaFoldDB" id="K8E3I8"/>
<accession>K8E3I8</accession>
<dbReference type="SMART" id="SM00342">
    <property type="entry name" value="HTH_ARAC"/>
    <property type="match status" value="1"/>
</dbReference>
<dbReference type="PANTHER" id="PTHR43280">
    <property type="entry name" value="ARAC-FAMILY TRANSCRIPTIONAL REGULATOR"/>
    <property type="match status" value="1"/>
</dbReference>
<protein>
    <submittedName>
        <fullName evidence="5">Bacterial regulatory helix-turn-helix s, AraC family protein</fullName>
    </submittedName>
</protein>